<dbReference type="GO" id="GO:0016747">
    <property type="term" value="F:acyltransferase activity, transferring groups other than amino-acyl groups"/>
    <property type="evidence" value="ECO:0007669"/>
    <property type="project" value="InterPro"/>
</dbReference>
<dbReference type="SUPFAM" id="SSF55729">
    <property type="entry name" value="Acyl-CoA N-acyltransferases (Nat)"/>
    <property type="match status" value="1"/>
</dbReference>
<dbReference type="PROSITE" id="PS51186">
    <property type="entry name" value="GNAT"/>
    <property type="match status" value="1"/>
</dbReference>
<dbReference type="InterPro" id="IPR000182">
    <property type="entry name" value="GNAT_dom"/>
</dbReference>
<organism evidence="4">
    <name type="scientific">freshwater metagenome</name>
    <dbReference type="NCBI Taxonomy" id="449393"/>
    <lineage>
        <taxon>unclassified sequences</taxon>
        <taxon>metagenomes</taxon>
        <taxon>ecological metagenomes</taxon>
    </lineage>
</organism>
<accession>A0A6J6RKD4</accession>
<dbReference type="AlphaFoldDB" id="A0A6J6RKD4"/>
<dbReference type="CDD" id="cd04301">
    <property type="entry name" value="NAT_SF"/>
    <property type="match status" value="1"/>
</dbReference>
<keyword evidence="1" id="KW-0808">Transferase</keyword>
<dbReference type="InterPro" id="IPR050680">
    <property type="entry name" value="YpeA/RimI_acetyltransf"/>
</dbReference>
<proteinExistence type="predicted"/>
<dbReference type="PANTHER" id="PTHR43420">
    <property type="entry name" value="ACETYLTRANSFERASE"/>
    <property type="match status" value="1"/>
</dbReference>
<evidence type="ECO:0000256" key="2">
    <source>
        <dbReference type="ARBA" id="ARBA00023315"/>
    </source>
</evidence>
<dbReference type="Gene3D" id="3.40.630.30">
    <property type="match status" value="1"/>
</dbReference>
<dbReference type="Pfam" id="PF24553">
    <property type="entry name" value="Rv0428c_C"/>
    <property type="match status" value="1"/>
</dbReference>
<dbReference type="InterPro" id="IPR056935">
    <property type="entry name" value="Rv0428c-like_C"/>
</dbReference>
<reference evidence="4" key="1">
    <citation type="submission" date="2020-05" db="EMBL/GenBank/DDBJ databases">
        <authorList>
            <person name="Chiriac C."/>
            <person name="Salcher M."/>
            <person name="Ghai R."/>
            <person name="Kavagutti S V."/>
        </authorList>
    </citation>
    <scope>NUCLEOTIDE SEQUENCE</scope>
</reference>
<evidence type="ECO:0000313" key="4">
    <source>
        <dbReference type="EMBL" id="CAB4720064.1"/>
    </source>
</evidence>
<feature type="domain" description="N-acetyltransferase" evidence="3">
    <location>
        <begin position="164"/>
        <end position="306"/>
    </location>
</feature>
<evidence type="ECO:0000256" key="1">
    <source>
        <dbReference type="ARBA" id="ARBA00022679"/>
    </source>
</evidence>
<keyword evidence="2" id="KW-0012">Acyltransferase</keyword>
<protein>
    <submittedName>
        <fullName evidence="4">Unannotated protein</fullName>
    </submittedName>
</protein>
<name>A0A6J6RKD4_9ZZZZ</name>
<dbReference type="InterPro" id="IPR016181">
    <property type="entry name" value="Acyl_CoA_acyltransferase"/>
</dbReference>
<sequence length="306" mass="32595">MTDAPEAHGLGPHVVGLRVVVRRIVRGETGPSGGPALTDLLGICRAWDTNTCTIEPETGPLVTIALADIVSGKPVPPRPSVRHRVSTREAEGHSFVMFPEIDREGLGDWVLRSDPAPAERLYKRANSCLAMGDPGMAFAEAEAHVLGFYAGRGRDTLVQVEADTDVETAFLQAGWSLLPGGEVELRLGSVAAVRRLRRGRGRGTASLESTGDRAVAVVAGPTGVVAEGRAAIDEDWLGLHALHVVPAHRREGLAGEIVDELLDWGGERGASTVWLHVETDNAPARHLYDALGLTTHHVARYLTPPG</sequence>
<gene>
    <name evidence="4" type="ORF">UFOPK2579_01911</name>
</gene>
<dbReference type="EMBL" id="CAEZXR010000246">
    <property type="protein sequence ID" value="CAB4720064.1"/>
    <property type="molecule type" value="Genomic_DNA"/>
</dbReference>
<evidence type="ECO:0000259" key="3">
    <source>
        <dbReference type="PROSITE" id="PS51186"/>
    </source>
</evidence>